<proteinExistence type="predicted"/>
<keyword evidence="2" id="KW-1185">Reference proteome</keyword>
<reference evidence="1 2" key="2">
    <citation type="submission" date="2018-11" db="EMBL/GenBank/DDBJ databases">
        <authorList>
            <consortium name="Pathogen Informatics"/>
        </authorList>
    </citation>
    <scope>NUCLEOTIDE SEQUENCE [LARGE SCALE GENOMIC DNA]</scope>
</reference>
<evidence type="ECO:0000313" key="1">
    <source>
        <dbReference type="EMBL" id="VDK30456.1"/>
    </source>
</evidence>
<name>A0A183CYP5_9BILA</name>
<gene>
    <name evidence="1" type="ORF">GPUH_LOCUS1587</name>
</gene>
<protein>
    <submittedName>
        <fullName evidence="3">Secreted protein</fullName>
    </submittedName>
</protein>
<reference evidence="3" key="1">
    <citation type="submission" date="2016-06" db="UniProtKB">
        <authorList>
            <consortium name="WormBaseParasite"/>
        </authorList>
    </citation>
    <scope>IDENTIFICATION</scope>
</reference>
<dbReference type="Proteomes" id="UP000271098">
    <property type="component" value="Unassembled WGS sequence"/>
</dbReference>
<dbReference type="WBParaSite" id="GPUH_0000159001-mRNA-1">
    <property type="protein sequence ID" value="GPUH_0000159001-mRNA-1"/>
    <property type="gene ID" value="GPUH_0000159001"/>
</dbReference>
<dbReference type="AlphaFoldDB" id="A0A183CYP5"/>
<sequence length="66" mass="6990">MNGVVIAPAAAVSTKSSDCWKEQHSLPPVASMGCSGNNTVVNSILSSPKTGTYSLRYIPYENPHKP</sequence>
<organism evidence="3">
    <name type="scientific">Gongylonema pulchrum</name>
    <dbReference type="NCBI Taxonomy" id="637853"/>
    <lineage>
        <taxon>Eukaryota</taxon>
        <taxon>Metazoa</taxon>
        <taxon>Ecdysozoa</taxon>
        <taxon>Nematoda</taxon>
        <taxon>Chromadorea</taxon>
        <taxon>Rhabditida</taxon>
        <taxon>Spirurina</taxon>
        <taxon>Spiruromorpha</taxon>
        <taxon>Spiruroidea</taxon>
        <taxon>Gongylonematidae</taxon>
        <taxon>Gongylonema</taxon>
    </lineage>
</organism>
<accession>A0A183CYP5</accession>
<evidence type="ECO:0000313" key="3">
    <source>
        <dbReference type="WBParaSite" id="GPUH_0000159001-mRNA-1"/>
    </source>
</evidence>
<evidence type="ECO:0000313" key="2">
    <source>
        <dbReference type="Proteomes" id="UP000271098"/>
    </source>
</evidence>
<dbReference type="EMBL" id="UYRT01001989">
    <property type="protein sequence ID" value="VDK30456.1"/>
    <property type="molecule type" value="Genomic_DNA"/>
</dbReference>